<keyword evidence="2" id="KW-1185">Reference proteome</keyword>
<dbReference type="AlphaFoldDB" id="A0A9P6CJG6"/>
<proteinExistence type="predicted"/>
<evidence type="ECO:0000313" key="2">
    <source>
        <dbReference type="Proteomes" id="UP000807353"/>
    </source>
</evidence>
<evidence type="ECO:0000313" key="1">
    <source>
        <dbReference type="EMBL" id="KAF9468771.1"/>
    </source>
</evidence>
<dbReference type="Proteomes" id="UP000807353">
    <property type="component" value="Unassembled WGS sequence"/>
</dbReference>
<protein>
    <submittedName>
        <fullName evidence="1">Uncharacterized protein</fullName>
    </submittedName>
</protein>
<comment type="caution">
    <text evidence="1">The sequence shown here is derived from an EMBL/GenBank/DDBJ whole genome shotgun (WGS) entry which is preliminary data.</text>
</comment>
<reference evidence="1" key="1">
    <citation type="submission" date="2020-11" db="EMBL/GenBank/DDBJ databases">
        <authorList>
            <consortium name="DOE Joint Genome Institute"/>
            <person name="Ahrendt S."/>
            <person name="Riley R."/>
            <person name="Andreopoulos W."/>
            <person name="Labutti K."/>
            <person name="Pangilinan J."/>
            <person name="Ruiz-Duenas F.J."/>
            <person name="Barrasa J.M."/>
            <person name="Sanchez-Garcia M."/>
            <person name="Camarero S."/>
            <person name="Miyauchi S."/>
            <person name="Serrano A."/>
            <person name="Linde D."/>
            <person name="Babiker R."/>
            <person name="Drula E."/>
            <person name="Ayuso-Fernandez I."/>
            <person name="Pacheco R."/>
            <person name="Padilla G."/>
            <person name="Ferreira P."/>
            <person name="Barriuso J."/>
            <person name="Kellner H."/>
            <person name="Castanera R."/>
            <person name="Alfaro M."/>
            <person name="Ramirez L."/>
            <person name="Pisabarro A.G."/>
            <person name="Kuo A."/>
            <person name="Tritt A."/>
            <person name="Lipzen A."/>
            <person name="He G."/>
            <person name="Yan M."/>
            <person name="Ng V."/>
            <person name="Cullen D."/>
            <person name="Martin F."/>
            <person name="Rosso M.-N."/>
            <person name="Henrissat B."/>
            <person name="Hibbett D."/>
            <person name="Martinez A.T."/>
            <person name="Grigoriev I.V."/>
        </authorList>
    </citation>
    <scope>NUCLEOTIDE SEQUENCE</scope>
    <source>
        <strain evidence="1">CBS 247.69</strain>
    </source>
</reference>
<feature type="non-terminal residue" evidence="1">
    <location>
        <position position="52"/>
    </location>
</feature>
<gene>
    <name evidence="1" type="ORF">BDZ94DRAFT_1244554</name>
</gene>
<accession>A0A9P6CJG6</accession>
<name>A0A9P6CJG6_9AGAR</name>
<organism evidence="1 2">
    <name type="scientific">Collybia nuda</name>
    <dbReference type="NCBI Taxonomy" id="64659"/>
    <lineage>
        <taxon>Eukaryota</taxon>
        <taxon>Fungi</taxon>
        <taxon>Dikarya</taxon>
        <taxon>Basidiomycota</taxon>
        <taxon>Agaricomycotina</taxon>
        <taxon>Agaricomycetes</taxon>
        <taxon>Agaricomycetidae</taxon>
        <taxon>Agaricales</taxon>
        <taxon>Tricholomatineae</taxon>
        <taxon>Clitocybaceae</taxon>
        <taxon>Collybia</taxon>
    </lineage>
</organism>
<dbReference type="EMBL" id="MU150231">
    <property type="protein sequence ID" value="KAF9468771.1"/>
    <property type="molecule type" value="Genomic_DNA"/>
</dbReference>
<sequence>MRCAGFAFSRGFFPKFQDHYSLRHQSHNHPARFQNLRRWLRWYFSQTVLKYC</sequence>